<evidence type="ECO:0000256" key="3">
    <source>
        <dbReference type="ARBA" id="ARBA00023002"/>
    </source>
</evidence>
<name>A0A4P5NLH4_9PROT</name>
<dbReference type="InterPro" id="IPR051260">
    <property type="entry name" value="Diverse_substr_monoxygenases"/>
</dbReference>
<reference evidence="9" key="1">
    <citation type="submission" date="2017-01" db="EMBL/GenBank/DDBJ databases">
        <title>Komagataeibacter sp. MSKU9 whole genome sequencing project.</title>
        <authorList>
            <person name="Matsutani M."/>
            <person name="Naloka K."/>
            <person name="Theeragool G."/>
            <person name="Yakushi T."/>
            <person name="Matsushita K."/>
        </authorList>
    </citation>
    <scope>NUCLEOTIDE SEQUENCE [LARGE SCALE GENOMIC DNA]</scope>
    <source>
        <strain evidence="9">MSKU9</strain>
    </source>
</reference>
<dbReference type="NCBIfam" id="TIGR03860">
    <property type="entry name" value="FMN_nitrolo"/>
    <property type="match status" value="1"/>
</dbReference>
<feature type="binding site" evidence="6">
    <location>
        <position position="228"/>
    </location>
    <ligand>
        <name>FMN</name>
        <dbReference type="ChEBI" id="CHEBI:58210"/>
    </ligand>
</feature>
<evidence type="ECO:0000313" key="8">
    <source>
        <dbReference type="EMBL" id="GCE82468.1"/>
    </source>
</evidence>
<feature type="binding site" evidence="6">
    <location>
        <position position="57"/>
    </location>
    <ligand>
        <name>FMN</name>
        <dbReference type="ChEBI" id="CHEBI:58210"/>
    </ligand>
</feature>
<keyword evidence="4 8" id="KW-0503">Monooxygenase</keyword>
<dbReference type="OrthoDB" id="6752030at2"/>
<dbReference type="Gene3D" id="3.20.20.30">
    <property type="entry name" value="Luciferase-like domain"/>
    <property type="match status" value="1"/>
</dbReference>
<sequence>MSIKGKICLAGFLNAGPQGTAGWRQPGAAPDFLSAAYYARIARMLENACFDLIFIPDALAVPRSMSDSTAPAISWGAGTPRLDPMVALGAMAGVTSHIGLAATMSASFNEPYNIARSFATFDHLSSGRAAWNIVTSFQDAEAQNFGMDRLPSREKRYDRAEEVLQATTRLWDSWADDALVENRETGQFGIPEKVSDVSYCGTYVQVRGPLAVPRPPQGYPVLVQAGASSRGRDFAARWADVIFCSHESLESAIAFYTDMKSLATAYGRDPDQLKILCATCIIVGTTEEDALRKKQIAEDLVLPEAGLSRLAYHINVDLTQYDLDSPLPPLDEVGIDGHYREIVEFAQRENATLRQLGKWYGARSEGNMVGTPQQVADAMIRWQELGAADGFMIIPTHVPGAFEDIIALLLPELRRRNVVRTAYEGTTLRNHLGLARPARGAWRDRVPQSAARMNGVP</sequence>
<evidence type="ECO:0000256" key="2">
    <source>
        <dbReference type="ARBA" id="ARBA00022643"/>
    </source>
</evidence>
<dbReference type="InterPro" id="IPR011251">
    <property type="entry name" value="Luciferase-like_dom"/>
</dbReference>
<organism evidence="8 9">
    <name type="scientific">Komagataeibacter diospyri</name>
    <dbReference type="NCBI Taxonomy" id="1932662"/>
    <lineage>
        <taxon>Bacteria</taxon>
        <taxon>Pseudomonadati</taxon>
        <taxon>Pseudomonadota</taxon>
        <taxon>Alphaproteobacteria</taxon>
        <taxon>Acetobacterales</taxon>
        <taxon>Acetobacteraceae</taxon>
        <taxon>Komagataeibacter</taxon>
    </lineage>
</organism>
<evidence type="ECO:0000256" key="6">
    <source>
        <dbReference type="PIRSR" id="PIRSR000337-1"/>
    </source>
</evidence>
<dbReference type="GO" id="GO:0004497">
    <property type="term" value="F:monooxygenase activity"/>
    <property type="evidence" value="ECO:0007669"/>
    <property type="project" value="UniProtKB-KW"/>
</dbReference>
<feature type="domain" description="Luciferase-like" evidence="7">
    <location>
        <begin position="30"/>
        <end position="387"/>
    </location>
</feature>
<dbReference type="CDD" id="cd01095">
    <property type="entry name" value="Nitrilotriacetate_monoxgenase"/>
    <property type="match status" value="1"/>
</dbReference>
<protein>
    <submittedName>
        <fullName evidence="8">Monooxygenase</fullName>
    </submittedName>
</protein>
<comment type="caution">
    <text evidence="8">The sequence shown here is derived from an EMBL/GenBank/DDBJ whole genome shotgun (WGS) entry which is preliminary data.</text>
</comment>
<evidence type="ECO:0000313" key="9">
    <source>
        <dbReference type="Proteomes" id="UP000315095"/>
    </source>
</evidence>
<dbReference type="GO" id="GO:0016705">
    <property type="term" value="F:oxidoreductase activity, acting on paired donors, with incorporation or reduction of molecular oxygen"/>
    <property type="evidence" value="ECO:0007669"/>
    <property type="project" value="InterPro"/>
</dbReference>
<dbReference type="Pfam" id="PF00296">
    <property type="entry name" value="Bac_luciferase"/>
    <property type="match status" value="1"/>
</dbReference>
<comment type="similarity">
    <text evidence="5">Belongs to the NtaA/SnaA/DszA monooxygenase family.</text>
</comment>
<dbReference type="InterPro" id="IPR036661">
    <property type="entry name" value="Luciferase-like_sf"/>
</dbReference>
<evidence type="ECO:0000259" key="7">
    <source>
        <dbReference type="Pfam" id="PF00296"/>
    </source>
</evidence>
<proteinExistence type="inferred from homology"/>
<feature type="binding site" evidence="6">
    <location>
        <position position="157"/>
    </location>
    <ligand>
        <name>FMN</name>
        <dbReference type="ChEBI" id="CHEBI:58210"/>
    </ligand>
</feature>
<keyword evidence="3" id="KW-0560">Oxidoreductase</keyword>
<keyword evidence="1 6" id="KW-0285">Flavoprotein</keyword>
<evidence type="ECO:0000256" key="1">
    <source>
        <dbReference type="ARBA" id="ARBA00022630"/>
    </source>
</evidence>
<dbReference type="EMBL" id="BDLU01000014">
    <property type="protein sequence ID" value="GCE82468.1"/>
    <property type="molecule type" value="Genomic_DNA"/>
</dbReference>
<dbReference type="SUPFAM" id="SSF51679">
    <property type="entry name" value="Bacterial luciferase-like"/>
    <property type="match status" value="1"/>
</dbReference>
<evidence type="ECO:0000256" key="5">
    <source>
        <dbReference type="ARBA" id="ARBA00033748"/>
    </source>
</evidence>
<dbReference type="PANTHER" id="PTHR30011:SF16">
    <property type="entry name" value="C2H2 FINGER DOMAIN TRANSCRIPTION FACTOR (EUROFUNG)-RELATED"/>
    <property type="match status" value="1"/>
</dbReference>
<keyword evidence="9" id="KW-1185">Reference proteome</keyword>
<dbReference type="RefSeq" id="WP_141259857.1">
    <property type="nucleotide sequence ID" value="NZ_BDLU01000014.1"/>
</dbReference>
<dbReference type="PANTHER" id="PTHR30011">
    <property type="entry name" value="ALKANESULFONATE MONOOXYGENASE-RELATED"/>
    <property type="match status" value="1"/>
</dbReference>
<gene>
    <name evidence="8" type="ORF">MSKU9_0609</name>
</gene>
<feature type="binding site" evidence="6">
    <location>
        <position position="103"/>
    </location>
    <ligand>
        <name>FMN</name>
        <dbReference type="ChEBI" id="CHEBI:58210"/>
    </ligand>
</feature>
<evidence type="ECO:0000256" key="4">
    <source>
        <dbReference type="ARBA" id="ARBA00023033"/>
    </source>
</evidence>
<dbReference type="PIRSF" id="PIRSF000337">
    <property type="entry name" value="NTA_MOA"/>
    <property type="match status" value="1"/>
</dbReference>
<dbReference type="AlphaFoldDB" id="A0A4P5NLH4"/>
<dbReference type="Proteomes" id="UP000315095">
    <property type="component" value="Unassembled WGS sequence"/>
</dbReference>
<accession>A0A4P5NLH4</accession>
<dbReference type="InterPro" id="IPR016215">
    <property type="entry name" value="NTA_MOA"/>
</dbReference>
<keyword evidence="2 6" id="KW-0288">FMN</keyword>